<accession>A0A9D2CQU2</accession>
<gene>
    <name evidence="1" type="ORF">H9821_04485</name>
</gene>
<dbReference type="AlphaFoldDB" id="A0A9D2CQU2"/>
<evidence type="ECO:0000313" key="2">
    <source>
        <dbReference type="Proteomes" id="UP000824134"/>
    </source>
</evidence>
<comment type="caution">
    <text evidence="1">The sequence shown here is derived from an EMBL/GenBank/DDBJ whole genome shotgun (WGS) entry which is preliminary data.</text>
</comment>
<evidence type="ECO:0008006" key="3">
    <source>
        <dbReference type="Google" id="ProtNLM"/>
    </source>
</evidence>
<protein>
    <recommendedName>
        <fullName evidence="3">Methionine synthase</fullName>
    </recommendedName>
</protein>
<dbReference type="Proteomes" id="UP000824134">
    <property type="component" value="Unassembled WGS sequence"/>
</dbReference>
<dbReference type="InterPro" id="IPR038071">
    <property type="entry name" value="UROD/MetE-like_sf"/>
</dbReference>
<proteinExistence type="predicted"/>
<evidence type="ECO:0000313" key="1">
    <source>
        <dbReference type="EMBL" id="HIY94907.1"/>
    </source>
</evidence>
<name>A0A9D2CQU2_9MICC</name>
<reference evidence="1" key="2">
    <citation type="submission" date="2021-04" db="EMBL/GenBank/DDBJ databases">
        <authorList>
            <person name="Gilroy R."/>
        </authorList>
    </citation>
    <scope>NUCLEOTIDE SEQUENCE</scope>
    <source>
        <strain evidence="1">ChiHjej12B11-9195</strain>
    </source>
</reference>
<sequence length="368" mass="39070">MPASRPARPALYLPTDAEMLAARKDLESPLTFEEHLTVRATGLGPWAGDDVFDAVTRVRGELGEPHISYLPELADRGYRATLLARSIAALEGLSADGTAAGWRLTGGYAAEGDAARSLLESDINILADVVGKESGAAPGTIKLRLLGPLSLAASTYLTSGERVLSDHGARRDLAEALRAGFHGVVKLLRQAVPGAQVLVQVEEPLLVEVAAGQLPTSSGYRTLRAVPRHELVALLGALHEELEGLGAQVVTRTDYVKLHPEVRQTLSTPLLSMVGQPTSAWEALAPRLEAGRGLYLEVVDPLVRVPAGDLARGLWRTWSDLGLGKKLLNQLVLTETGSLAATDPQRATTVLGHLTETARALSEIAQDA</sequence>
<dbReference type="EMBL" id="DXCN01000038">
    <property type="protein sequence ID" value="HIY94907.1"/>
    <property type="molecule type" value="Genomic_DNA"/>
</dbReference>
<reference evidence="1" key="1">
    <citation type="journal article" date="2021" name="PeerJ">
        <title>Extensive microbial diversity within the chicken gut microbiome revealed by metagenomics and culture.</title>
        <authorList>
            <person name="Gilroy R."/>
            <person name="Ravi A."/>
            <person name="Getino M."/>
            <person name="Pursley I."/>
            <person name="Horton D.L."/>
            <person name="Alikhan N.F."/>
            <person name="Baker D."/>
            <person name="Gharbi K."/>
            <person name="Hall N."/>
            <person name="Watson M."/>
            <person name="Adriaenssens E.M."/>
            <person name="Foster-Nyarko E."/>
            <person name="Jarju S."/>
            <person name="Secka A."/>
            <person name="Antonio M."/>
            <person name="Oren A."/>
            <person name="Chaudhuri R.R."/>
            <person name="La Ragione R."/>
            <person name="Hildebrand F."/>
            <person name="Pallen M.J."/>
        </authorList>
    </citation>
    <scope>NUCLEOTIDE SEQUENCE</scope>
    <source>
        <strain evidence="1">ChiHjej12B11-9195</strain>
    </source>
</reference>
<organism evidence="1 2">
    <name type="scientific">Candidatus Rothia avicola</name>
    <dbReference type="NCBI Taxonomy" id="2840478"/>
    <lineage>
        <taxon>Bacteria</taxon>
        <taxon>Bacillati</taxon>
        <taxon>Actinomycetota</taxon>
        <taxon>Actinomycetes</taxon>
        <taxon>Micrococcales</taxon>
        <taxon>Micrococcaceae</taxon>
        <taxon>Rothia</taxon>
    </lineage>
</organism>
<dbReference type="SUPFAM" id="SSF51726">
    <property type="entry name" value="UROD/MetE-like"/>
    <property type="match status" value="1"/>
</dbReference>